<dbReference type="RefSeq" id="WP_029991614.1">
    <property type="nucleotide sequence ID" value="NZ_ATMJ01000072.1"/>
</dbReference>
<dbReference type="OrthoDB" id="9792692at2"/>
<dbReference type="Gene3D" id="3.40.50.10860">
    <property type="entry name" value="Leucine Dehydrogenase, chain A, domain 1"/>
    <property type="match status" value="1"/>
</dbReference>
<dbReference type="GO" id="GO:0004764">
    <property type="term" value="F:shikimate 3-dehydrogenase (NADP+) activity"/>
    <property type="evidence" value="ECO:0007669"/>
    <property type="project" value="UniProtKB-EC"/>
</dbReference>
<evidence type="ECO:0000313" key="10">
    <source>
        <dbReference type="EMBL" id="KFD17860.1"/>
    </source>
</evidence>
<dbReference type="GO" id="GO:0019632">
    <property type="term" value="P:shikimate metabolic process"/>
    <property type="evidence" value="ECO:0007669"/>
    <property type="project" value="TreeGrafter"/>
</dbReference>
<dbReference type="InterPro" id="IPR013708">
    <property type="entry name" value="Shikimate_DH-bd_N"/>
</dbReference>
<keyword evidence="4" id="KW-0521">NADP</keyword>
<dbReference type="SUPFAM" id="SSF53223">
    <property type="entry name" value="Aminoacid dehydrogenase-like, N-terminal domain"/>
    <property type="match status" value="1"/>
</dbReference>
<dbReference type="Proteomes" id="UP000028602">
    <property type="component" value="Unassembled WGS sequence"/>
</dbReference>
<keyword evidence="3" id="KW-0028">Amino-acid biosynthesis</keyword>
<dbReference type="PANTHER" id="PTHR21089:SF1">
    <property type="entry name" value="BIFUNCTIONAL 3-DEHYDROQUINATE DEHYDRATASE_SHIKIMATE DEHYDROGENASE, CHLOROPLASTIC"/>
    <property type="match status" value="1"/>
</dbReference>
<dbReference type="Pfam" id="PF08501">
    <property type="entry name" value="Shikimate_dh_N"/>
    <property type="match status" value="1"/>
</dbReference>
<accession>A0A085JBL4</accession>
<dbReference type="SUPFAM" id="SSF51735">
    <property type="entry name" value="NAD(P)-binding Rossmann-fold domains"/>
    <property type="match status" value="1"/>
</dbReference>
<organism evidence="10 11">
    <name type="scientific">Tatumella ptyseos ATCC 33301</name>
    <dbReference type="NCBI Taxonomy" id="1005995"/>
    <lineage>
        <taxon>Bacteria</taxon>
        <taxon>Pseudomonadati</taxon>
        <taxon>Pseudomonadota</taxon>
        <taxon>Gammaproteobacteria</taxon>
        <taxon>Enterobacterales</taxon>
        <taxon>Erwiniaceae</taxon>
        <taxon>Tatumella</taxon>
    </lineage>
</organism>
<evidence type="ECO:0000256" key="6">
    <source>
        <dbReference type="ARBA" id="ARBA00023141"/>
    </source>
</evidence>
<dbReference type="UniPathway" id="UPA00053">
    <property type="reaction ID" value="UER00087"/>
</dbReference>
<dbReference type="eggNOG" id="COG0169">
    <property type="taxonomic scope" value="Bacteria"/>
</dbReference>
<evidence type="ECO:0000256" key="2">
    <source>
        <dbReference type="ARBA" id="ARBA00012962"/>
    </source>
</evidence>
<keyword evidence="6" id="KW-0057">Aromatic amino acid biosynthesis</keyword>
<sequence>MQSIESVCGLSRLTSVIGDPIARVRSPGLVNRMLVEQQRENVLMIPMHVASRGLPELLTGLRHCQNFAGAIIAQPHQQSVCEWLDNVSPAVQMTGTCNVIRRSPDGTLSGTLLEGDGFIAGLRQQGIDVAGKRVYLAGAGFSASAIAHALAGQGVTELILYNRTGDKEVQLAESLSRNHPGLVVIHGTETPAHCDIAINATPAGKGEDRQQAFSLSGLAAGTWVCDTVIYPQMTPLLQAAERAGMQTHHGEYTLMAQLALMISYMLDPQSSDDQ</sequence>
<gene>
    <name evidence="10" type="ORF">GTPT_2907</name>
</gene>
<proteinExistence type="predicted"/>
<dbReference type="InterPro" id="IPR006151">
    <property type="entry name" value="Shikm_DH/Glu-tRNA_Rdtase"/>
</dbReference>
<evidence type="ECO:0000259" key="8">
    <source>
        <dbReference type="Pfam" id="PF01488"/>
    </source>
</evidence>
<comment type="caution">
    <text evidence="10">The sequence shown here is derived from an EMBL/GenBank/DDBJ whole genome shotgun (WGS) entry which is preliminary data.</text>
</comment>
<dbReference type="PANTHER" id="PTHR21089">
    <property type="entry name" value="SHIKIMATE DEHYDROGENASE"/>
    <property type="match status" value="1"/>
</dbReference>
<evidence type="ECO:0000313" key="11">
    <source>
        <dbReference type="Proteomes" id="UP000028602"/>
    </source>
</evidence>
<evidence type="ECO:0000259" key="9">
    <source>
        <dbReference type="Pfam" id="PF08501"/>
    </source>
</evidence>
<keyword evidence="11" id="KW-1185">Reference proteome</keyword>
<dbReference type="GO" id="GO:0009073">
    <property type="term" value="P:aromatic amino acid family biosynthetic process"/>
    <property type="evidence" value="ECO:0007669"/>
    <property type="project" value="UniProtKB-KW"/>
</dbReference>
<evidence type="ECO:0000256" key="4">
    <source>
        <dbReference type="ARBA" id="ARBA00022857"/>
    </source>
</evidence>
<evidence type="ECO:0000256" key="7">
    <source>
        <dbReference type="ARBA" id="ARBA00049442"/>
    </source>
</evidence>
<reference evidence="10 11" key="1">
    <citation type="submission" date="2014-05" db="EMBL/GenBank/DDBJ databases">
        <title>ATOL: Assembling a taxonomically balanced genome-scale reconstruction of the evolutionary history of the Enterobacteriaceae.</title>
        <authorList>
            <person name="Plunkett G.III."/>
            <person name="Neeno-Eckwall E.C."/>
            <person name="Glasner J.D."/>
            <person name="Perna N.T."/>
        </authorList>
    </citation>
    <scope>NUCLEOTIDE SEQUENCE [LARGE SCALE GENOMIC DNA]</scope>
    <source>
        <strain evidence="10 11">ATCC 33301</strain>
    </source>
</reference>
<feature type="domain" description="Quinate/shikimate 5-dehydrogenase/glutamyl-tRNA reductase" evidence="8">
    <location>
        <begin position="128"/>
        <end position="202"/>
    </location>
</feature>
<evidence type="ECO:0000256" key="3">
    <source>
        <dbReference type="ARBA" id="ARBA00022605"/>
    </source>
</evidence>
<dbReference type="Gene3D" id="3.40.50.720">
    <property type="entry name" value="NAD(P)-binding Rossmann-like Domain"/>
    <property type="match status" value="1"/>
</dbReference>
<dbReference type="InterPro" id="IPR022893">
    <property type="entry name" value="Shikimate_DH_fam"/>
</dbReference>
<dbReference type="GO" id="GO:0008652">
    <property type="term" value="P:amino acid biosynthetic process"/>
    <property type="evidence" value="ECO:0007669"/>
    <property type="project" value="UniProtKB-KW"/>
</dbReference>
<dbReference type="GO" id="GO:0050661">
    <property type="term" value="F:NADP binding"/>
    <property type="evidence" value="ECO:0007669"/>
    <property type="project" value="TreeGrafter"/>
</dbReference>
<dbReference type="InterPro" id="IPR046346">
    <property type="entry name" value="Aminoacid_DH-like_N_sf"/>
</dbReference>
<dbReference type="AlphaFoldDB" id="A0A085JBL4"/>
<dbReference type="EC" id="1.1.1.25" evidence="2"/>
<dbReference type="CDD" id="cd01065">
    <property type="entry name" value="NAD_bind_Shikimate_DH"/>
    <property type="match status" value="1"/>
</dbReference>
<name>A0A085JBL4_9GAMM</name>
<evidence type="ECO:0000256" key="5">
    <source>
        <dbReference type="ARBA" id="ARBA00023002"/>
    </source>
</evidence>
<feature type="domain" description="Shikimate dehydrogenase substrate binding N-terminal" evidence="9">
    <location>
        <begin position="16"/>
        <end position="100"/>
    </location>
</feature>
<comment type="catalytic activity">
    <reaction evidence="7">
        <text>shikimate + NADP(+) = 3-dehydroshikimate + NADPH + H(+)</text>
        <dbReference type="Rhea" id="RHEA:17737"/>
        <dbReference type="ChEBI" id="CHEBI:15378"/>
        <dbReference type="ChEBI" id="CHEBI:16630"/>
        <dbReference type="ChEBI" id="CHEBI:36208"/>
        <dbReference type="ChEBI" id="CHEBI:57783"/>
        <dbReference type="ChEBI" id="CHEBI:58349"/>
        <dbReference type="EC" id="1.1.1.25"/>
    </reaction>
</comment>
<dbReference type="EMBL" id="JMPR01000043">
    <property type="protein sequence ID" value="KFD17860.1"/>
    <property type="molecule type" value="Genomic_DNA"/>
</dbReference>
<evidence type="ECO:0000256" key="1">
    <source>
        <dbReference type="ARBA" id="ARBA00004871"/>
    </source>
</evidence>
<protein>
    <recommendedName>
        <fullName evidence="2">shikimate dehydrogenase (NADP(+))</fullName>
        <ecNumber evidence="2">1.1.1.25</ecNumber>
    </recommendedName>
</protein>
<comment type="pathway">
    <text evidence="1">Metabolic intermediate biosynthesis; chorismate biosynthesis; chorismate from D-erythrose 4-phosphate and phosphoenolpyruvate: step 4/7.</text>
</comment>
<dbReference type="Pfam" id="PF01488">
    <property type="entry name" value="Shikimate_DH"/>
    <property type="match status" value="1"/>
</dbReference>
<dbReference type="GO" id="GO:0009423">
    <property type="term" value="P:chorismate biosynthetic process"/>
    <property type="evidence" value="ECO:0007669"/>
    <property type="project" value="UniProtKB-UniPathway"/>
</dbReference>
<dbReference type="InterPro" id="IPR036291">
    <property type="entry name" value="NAD(P)-bd_dom_sf"/>
</dbReference>
<dbReference type="GO" id="GO:0005829">
    <property type="term" value="C:cytosol"/>
    <property type="evidence" value="ECO:0007669"/>
    <property type="project" value="TreeGrafter"/>
</dbReference>
<keyword evidence="5 10" id="KW-0560">Oxidoreductase</keyword>